<organism evidence="2 3">
    <name type="scientific">Croceibacterium xixiisoli</name>
    <dbReference type="NCBI Taxonomy" id="1476466"/>
    <lineage>
        <taxon>Bacteria</taxon>
        <taxon>Pseudomonadati</taxon>
        <taxon>Pseudomonadota</taxon>
        <taxon>Alphaproteobacteria</taxon>
        <taxon>Sphingomonadales</taxon>
        <taxon>Erythrobacteraceae</taxon>
        <taxon>Croceibacterium</taxon>
    </lineage>
</organism>
<dbReference type="OrthoDB" id="7408573at2"/>
<accession>A0A6I4TQ46</accession>
<comment type="caution">
    <text evidence="2">The sequence shown here is derived from an EMBL/GenBank/DDBJ whole genome shotgun (WGS) entry which is preliminary data.</text>
</comment>
<evidence type="ECO:0000313" key="3">
    <source>
        <dbReference type="Proteomes" id="UP000469430"/>
    </source>
</evidence>
<evidence type="ECO:0000313" key="2">
    <source>
        <dbReference type="EMBL" id="MXO98255.1"/>
    </source>
</evidence>
<gene>
    <name evidence="2" type="ORF">GRI97_04555</name>
</gene>
<name>A0A6I4TQ46_9SPHN</name>
<keyword evidence="3" id="KW-1185">Reference proteome</keyword>
<dbReference type="EMBL" id="WTYJ01000001">
    <property type="protein sequence ID" value="MXO98255.1"/>
    <property type="molecule type" value="Genomic_DNA"/>
</dbReference>
<dbReference type="Proteomes" id="UP000469430">
    <property type="component" value="Unassembled WGS sequence"/>
</dbReference>
<dbReference type="AlphaFoldDB" id="A0A6I4TQ46"/>
<dbReference type="RefSeq" id="WP_161389913.1">
    <property type="nucleotide sequence ID" value="NZ_JBHSCP010000001.1"/>
</dbReference>
<protein>
    <submittedName>
        <fullName evidence="2">Uncharacterized protein</fullName>
    </submittedName>
</protein>
<evidence type="ECO:0000256" key="1">
    <source>
        <dbReference type="SAM" id="SignalP"/>
    </source>
</evidence>
<feature type="chain" id="PRO_5026310729" evidence="1">
    <location>
        <begin position="27"/>
        <end position="232"/>
    </location>
</feature>
<sequence length="232" mass="26660">MMSVRQIARWIATLSCALLIPLAAQAQEDDGEEGPRVVSEIHSALPLYTFDWEKFWPRSFHEQNRFGCRSRVNFGDWQFTPTNKNMAQPSWLRFRNYGVFHCAGIISYAGERGELDDPQNDFEYGFFAVIDTITIDDADWELWVIQEGTRTGSDYTLMTRKASEERIDSFQILQQICPQDKILEAKNMDVWRTAYCAINSQEDLVSLAREMALLPHAGILTRIPEPEQSNPG</sequence>
<keyword evidence="1" id="KW-0732">Signal</keyword>
<reference evidence="2 3" key="1">
    <citation type="submission" date="2019-12" db="EMBL/GenBank/DDBJ databases">
        <title>Genomic-based taxomic classification of the family Erythrobacteraceae.</title>
        <authorList>
            <person name="Xu L."/>
        </authorList>
    </citation>
    <scope>NUCLEOTIDE SEQUENCE [LARGE SCALE GENOMIC DNA]</scope>
    <source>
        <strain evidence="2 3">S36</strain>
    </source>
</reference>
<proteinExistence type="predicted"/>
<feature type="signal peptide" evidence="1">
    <location>
        <begin position="1"/>
        <end position="26"/>
    </location>
</feature>